<dbReference type="Gene3D" id="3.40.50.150">
    <property type="entry name" value="Vaccinia Virus protein VP39"/>
    <property type="match status" value="1"/>
</dbReference>
<dbReference type="PANTHER" id="PTHR13090:SF1">
    <property type="entry name" value="ARGININE-HYDROXYLASE NDUFAF5, MITOCHONDRIAL"/>
    <property type="match status" value="1"/>
</dbReference>
<dbReference type="SUPFAM" id="SSF53335">
    <property type="entry name" value="S-adenosyl-L-methionine-dependent methyltransferases"/>
    <property type="match status" value="1"/>
</dbReference>
<dbReference type="GO" id="GO:0032981">
    <property type="term" value="P:mitochondrial respiratory chain complex I assembly"/>
    <property type="evidence" value="ECO:0007669"/>
    <property type="project" value="TreeGrafter"/>
</dbReference>
<dbReference type="GO" id="GO:0008757">
    <property type="term" value="F:S-adenosylmethionine-dependent methyltransferase activity"/>
    <property type="evidence" value="ECO:0007669"/>
    <property type="project" value="InterPro"/>
</dbReference>
<keyword evidence="9" id="KW-1185">Reference proteome</keyword>
<evidence type="ECO:0000256" key="4">
    <source>
        <dbReference type="ARBA" id="ARBA00041833"/>
    </source>
</evidence>
<evidence type="ECO:0000256" key="5">
    <source>
        <dbReference type="ARBA" id="ARBA00042549"/>
    </source>
</evidence>
<proteinExistence type="predicted"/>
<evidence type="ECO:0000259" key="7">
    <source>
        <dbReference type="Pfam" id="PF08241"/>
    </source>
</evidence>
<evidence type="ECO:0000313" key="8">
    <source>
        <dbReference type="EMBL" id="CAH1791804.1"/>
    </source>
</evidence>
<dbReference type="InterPro" id="IPR013216">
    <property type="entry name" value="Methyltransf_11"/>
</dbReference>
<protein>
    <recommendedName>
        <fullName evidence="3">Arginine-hydroxylase NDUFAF5, mitochondrial</fullName>
    </recommendedName>
    <alternativeName>
        <fullName evidence="4">NADH dehydrogenase [ubiquinone] 1 alpha subcomplex assembly factor 5</fullName>
    </alternativeName>
    <alternativeName>
        <fullName evidence="5">Putative methyltransferase NDUFAF5</fullName>
    </alternativeName>
</protein>
<comment type="caution">
    <text evidence="8">The sequence shown here is derived from an EMBL/GenBank/DDBJ whole genome shotgun (WGS) entry which is preliminary data.</text>
</comment>
<evidence type="ECO:0000313" key="9">
    <source>
        <dbReference type="Proteomes" id="UP000749559"/>
    </source>
</evidence>
<keyword evidence="1" id="KW-0489">Methyltransferase</keyword>
<dbReference type="GO" id="GO:0005739">
    <property type="term" value="C:mitochondrion"/>
    <property type="evidence" value="ECO:0007669"/>
    <property type="project" value="TreeGrafter"/>
</dbReference>
<name>A0A8S4PCH2_OWEFU</name>
<dbReference type="Pfam" id="PF08241">
    <property type="entry name" value="Methyltransf_11"/>
    <property type="match status" value="1"/>
</dbReference>
<feature type="region of interest" description="Disordered" evidence="6">
    <location>
        <begin position="346"/>
        <end position="380"/>
    </location>
</feature>
<gene>
    <name evidence="8" type="ORF">OFUS_LOCUS16849</name>
</gene>
<dbReference type="CDD" id="cd02440">
    <property type="entry name" value="AdoMet_MTases"/>
    <property type="match status" value="1"/>
</dbReference>
<dbReference type="OrthoDB" id="16816at2759"/>
<evidence type="ECO:0000256" key="3">
    <source>
        <dbReference type="ARBA" id="ARBA00040937"/>
    </source>
</evidence>
<dbReference type="AlphaFoldDB" id="A0A8S4PCH2"/>
<feature type="domain" description="Methyltransferase type 11" evidence="7">
    <location>
        <begin position="100"/>
        <end position="192"/>
    </location>
</feature>
<evidence type="ECO:0000256" key="6">
    <source>
        <dbReference type="SAM" id="MobiDB-lite"/>
    </source>
</evidence>
<reference evidence="8" key="1">
    <citation type="submission" date="2022-03" db="EMBL/GenBank/DDBJ databases">
        <authorList>
            <person name="Martin C."/>
        </authorList>
    </citation>
    <scope>NUCLEOTIDE SEQUENCE</scope>
</reference>
<keyword evidence="2" id="KW-0808">Transferase</keyword>
<dbReference type="EMBL" id="CAIIXF020000008">
    <property type="protein sequence ID" value="CAH1791804.1"/>
    <property type="molecule type" value="Genomic_DNA"/>
</dbReference>
<sequence>MWGILRHLKSSKICGKTLQTGTRDFLEKIQASPLPSAKCIATQPPQDTVMNVFDRKTKRLQKNYMAKLKDYQVYDYVHEEAGWRLADRVCDVKRKFETVVDLGCRRGHVSKHIYDDMAGKLYMCDMAEKVLEQAVLPETVPVSKVIVDEEFIPFKDNSIDLFVSSLSLHWVNNLPSTFKQVFNSLKPDGAFIGCMFGGETLFELRVALQLTETELEGGFAPHVSPFTEVRDLGNLLNRAGYTLLTIDIDDMIINYPSMIELMEDLKGMGESNCAWKRKLHLRRSTTKAAAEKYKEMYGNEDGTIPATYQMIYFIGWKPDSSQKRPAKRGSGQVSIKDIDHLEDVTKQVSSDRYKTENIDDKTKDSIKVLHKQDNDTEREK</sequence>
<dbReference type="InterPro" id="IPR050602">
    <property type="entry name" value="Malonyl-ACP_OMT"/>
</dbReference>
<accession>A0A8S4PCH2</accession>
<dbReference type="InterPro" id="IPR029063">
    <property type="entry name" value="SAM-dependent_MTases_sf"/>
</dbReference>
<dbReference type="Proteomes" id="UP000749559">
    <property type="component" value="Unassembled WGS sequence"/>
</dbReference>
<evidence type="ECO:0000256" key="1">
    <source>
        <dbReference type="ARBA" id="ARBA00022603"/>
    </source>
</evidence>
<dbReference type="GO" id="GO:0032259">
    <property type="term" value="P:methylation"/>
    <property type="evidence" value="ECO:0007669"/>
    <property type="project" value="UniProtKB-KW"/>
</dbReference>
<evidence type="ECO:0000256" key="2">
    <source>
        <dbReference type="ARBA" id="ARBA00022679"/>
    </source>
</evidence>
<organism evidence="8 9">
    <name type="scientific">Owenia fusiformis</name>
    <name type="common">Polychaete worm</name>
    <dbReference type="NCBI Taxonomy" id="6347"/>
    <lineage>
        <taxon>Eukaryota</taxon>
        <taxon>Metazoa</taxon>
        <taxon>Spiralia</taxon>
        <taxon>Lophotrochozoa</taxon>
        <taxon>Annelida</taxon>
        <taxon>Polychaeta</taxon>
        <taxon>Sedentaria</taxon>
        <taxon>Canalipalpata</taxon>
        <taxon>Sabellida</taxon>
        <taxon>Oweniida</taxon>
        <taxon>Oweniidae</taxon>
        <taxon>Owenia</taxon>
    </lineage>
</organism>
<dbReference type="PANTHER" id="PTHR13090">
    <property type="entry name" value="ARGININE-HYDROXYLASE NDUFAF5, MITOCHONDRIAL"/>
    <property type="match status" value="1"/>
</dbReference>